<keyword evidence="2" id="KW-1185">Reference proteome</keyword>
<dbReference type="EMBL" id="CAJGYM010000048">
    <property type="protein sequence ID" value="CAD6194872.1"/>
    <property type="molecule type" value="Genomic_DNA"/>
</dbReference>
<evidence type="ECO:0000313" key="2">
    <source>
        <dbReference type="Proteomes" id="UP000835052"/>
    </source>
</evidence>
<name>A0A8S1HIR2_9PELO</name>
<accession>A0A8S1HIR2</accession>
<dbReference type="Proteomes" id="UP000835052">
    <property type="component" value="Unassembled WGS sequence"/>
</dbReference>
<proteinExistence type="predicted"/>
<dbReference type="AlphaFoldDB" id="A0A8S1HIR2"/>
<evidence type="ECO:0000313" key="1">
    <source>
        <dbReference type="EMBL" id="CAD6194872.1"/>
    </source>
</evidence>
<comment type="caution">
    <text evidence="1">The sequence shown here is derived from an EMBL/GenBank/DDBJ whole genome shotgun (WGS) entry which is preliminary data.</text>
</comment>
<reference evidence="1" key="1">
    <citation type="submission" date="2020-10" db="EMBL/GenBank/DDBJ databases">
        <authorList>
            <person name="Kikuchi T."/>
        </authorList>
    </citation>
    <scope>NUCLEOTIDE SEQUENCE</scope>
    <source>
        <strain evidence="1">NKZ352</strain>
    </source>
</reference>
<organism evidence="1 2">
    <name type="scientific">Caenorhabditis auriculariae</name>
    <dbReference type="NCBI Taxonomy" id="2777116"/>
    <lineage>
        <taxon>Eukaryota</taxon>
        <taxon>Metazoa</taxon>
        <taxon>Ecdysozoa</taxon>
        <taxon>Nematoda</taxon>
        <taxon>Chromadorea</taxon>
        <taxon>Rhabditida</taxon>
        <taxon>Rhabditina</taxon>
        <taxon>Rhabditomorpha</taxon>
        <taxon>Rhabditoidea</taxon>
        <taxon>Rhabditidae</taxon>
        <taxon>Peloderinae</taxon>
        <taxon>Caenorhabditis</taxon>
    </lineage>
</organism>
<sequence length="100" mass="11181">MKRVVDVVRRLVGSEAENGGKIDFEKAARHGMQWMEGWMDGNAKWPRLGSTQFRIVVGRIIAASRERPPLLFFCFSVSDFFGNPASSGEGEILYSLRATS</sequence>
<gene>
    <name evidence="1" type="ORF">CAUJ_LOCUS10791</name>
</gene>
<protein>
    <submittedName>
        <fullName evidence="1">Uncharacterized protein</fullName>
    </submittedName>
</protein>